<protein>
    <recommendedName>
        <fullName evidence="7">Chain-length determining protein</fullName>
    </recommendedName>
</protein>
<keyword evidence="3" id="KW-0175">Coiled coil</keyword>
<evidence type="ECO:0000256" key="2">
    <source>
        <dbReference type="ARBA" id="ARBA00022840"/>
    </source>
</evidence>
<keyword evidence="4" id="KW-0812">Transmembrane</keyword>
<name>A0A3S5K358_9CYAN</name>
<feature type="transmembrane region" description="Helical" evidence="4">
    <location>
        <begin position="431"/>
        <end position="451"/>
    </location>
</feature>
<keyword evidence="6" id="KW-1185">Reference proteome</keyword>
<keyword evidence="4" id="KW-1133">Transmembrane helix</keyword>
<dbReference type="GO" id="GO:0005524">
    <property type="term" value="F:ATP binding"/>
    <property type="evidence" value="ECO:0007669"/>
    <property type="project" value="UniProtKB-KW"/>
</dbReference>
<sequence length="712" mass="77608">MEKGFWSVLSVLKRRGLPALITFTAVIGGAVAYLKVTPRLYESSSRLIFDDRRTSVSELGRDLSQTSVTSPGNSPLANQAELIKSERILTQALAIVGNSDVENSEDGQNGSTKLTVDELSQGIRVKTIPATNILEISYQSKNPDLAAAYANAVAMATIRDNIKSISSEATKVRQFLQQQLPQARTQLQAAEAAENNYRQQSSIVDFDEQTKSLVQSVASLEDQQRTLATQLQEANSRLDSLRQVTQAKGLDTAYESVRGGQDQELQKLRAKLAEQETQLIEARLKFTDSHPTVVKMLQQRDALRNLYAQELSRVAPGAGVNNSNNIAGDPISQDLTSQLITNEIERAAVAQKLQLTQNNIAQLRNRLTQLPLQQQPLTALIRKREEAAASLKFLQAKFEEARIAEAQKVSTLQVIQAAKAASFASSPKPNVVLALAGAFGLLLATGVVILLEVMDNTLHDASEAEELLKLPLLGVLPRLPAKTLALEPADGFLDNVALVEPYRMLFKSLEFRTSELQLLVVSSTISGEGKSIVASHLAAVSAMLSRRTLIIDADLRRPVQHTIFNLPGKPGISDIVEGNISLKEAVQPTEIENLSVLTCGGIYGRPSQILESAAMKKLIAEAAANYDFVIIDTPPLSACADTATLAKQCEGVLMVTRPNITVKEVLQRAVSELNNNHIPIVGVVVNGMTSQTEQYYRYPMSGYQMKRLKAKI</sequence>
<dbReference type="PANTHER" id="PTHR32309:SF13">
    <property type="entry name" value="FERRIC ENTEROBACTIN TRANSPORT PROTEIN FEPE"/>
    <property type="match status" value="1"/>
</dbReference>
<accession>A0A3S5K358</accession>
<keyword evidence="1" id="KW-0547">Nucleotide-binding</keyword>
<gene>
    <name evidence="5" type="ORF">DSM106972_043580</name>
</gene>
<evidence type="ECO:0000256" key="3">
    <source>
        <dbReference type="SAM" id="Coils"/>
    </source>
</evidence>
<comment type="caution">
    <text evidence="5">The sequence shown here is derived from an EMBL/GenBank/DDBJ whole genome shotgun (WGS) entry which is preliminary data.</text>
</comment>
<dbReference type="CDD" id="cd05387">
    <property type="entry name" value="BY-kinase"/>
    <property type="match status" value="1"/>
</dbReference>
<feature type="coiled-coil region" evidence="3">
    <location>
        <begin position="173"/>
        <end position="285"/>
    </location>
</feature>
<dbReference type="GO" id="GO:0004713">
    <property type="term" value="F:protein tyrosine kinase activity"/>
    <property type="evidence" value="ECO:0007669"/>
    <property type="project" value="TreeGrafter"/>
</dbReference>
<dbReference type="GO" id="GO:0005886">
    <property type="term" value="C:plasma membrane"/>
    <property type="evidence" value="ECO:0007669"/>
    <property type="project" value="TreeGrafter"/>
</dbReference>
<dbReference type="SUPFAM" id="SSF52540">
    <property type="entry name" value="P-loop containing nucleoside triphosphate hydrolases"/>
    <property type="match status" value="1"/>
</dbReference>
<dbReference type="EMBL" id="RSCL01000010">
    <property type="protein sequence ID" value="RUT04789.1"/>
    <property type="molecule type" value="Genomic_DNA"/>
</dbReference>
<evidence type="ECO:0000256" key="4">
    <source>
        <dbReference type="SAM" id="Phobius"/>
    </source>
</evidence>
<keyword evidence="4" id="KW-0472">Membrane</keyword>
<dbReference type="Pfam" id="PF10609">
    <property type="entry name" value="ParA"/>
    <property type="match status" value="1"/>
</dbReference>
<dbReference type="OrthoDB" id="9758283at2"/>
<reference evidence="5" key="1">
    <citation type="submission" date="2018-12" db="EMBL/GenBank/DDBJ databases">
        <authorList>
            <person name="Will S."/>
            <person name="Neumann-Schaal M."/>
            <person name="Henke P."/>
        </authorList>
    </citation>
    <scope>NUCLEOTIDE SEQUENCE</scope>
    <source>
        <strain evidence="5">PCC 7102</strain>
    </source>
</reference>
<dbReference type="InterPro" id="IPR005702">
    <property type="entry name" value="Wzc-like_C"/>
</dbReference>
<dbReference type="RefSeq" id="WP_127082757.1">
    <property type="nucleotide sequence ID" value="NZ_RSCL01000010.1"/>
</dbReference>
<organism evidence="5 6">
    <name type="scientific">Dulcicalothrix desertica PCC 7102</name>
    <dbReference type="NCBI Taxonomy" id="232991"/>
    <lineage>
        <taxon>Bacteria</taxon>
        <taxon>Bacillati</taxon>
        <taxon>Cyanobacteriota</taxon>
        <taxon>Cyanophyceae</taxon>
        <taxon>Nostocales</taxon>
        <taxon>Calotrichaceae</taxon>
        <taxon>Dulcicalothrix</taxon>
    </lineage>
</organism>
<reference evidence="5" key="2">
    <citation type="journal article" date="2019" name="Genome Biol. Evol.">
        <title>Day and night: Metabolic profiles and evolutionary relationships of six axenic non-marine cyanobacteria.</title>
        <authorList>
            <person name="Will S.E."/>
            <person name="Henke P."/>
            <person name="Boedeker C."/>
            <person name="Huang S."/>
            <person name="Brinkmann H."/>
            <person name="Rohde M."/>
            <person name="Jarek M."/>
            <person name="Friedl T."/>
            <person name="Seufert S."/>
            <person name="Schumacher M."/>
            <person name="Overmann J."/>
            <person name="Neumann-Schaal M."/>
            <person name="Petersen J."/>
        </authorList>
    </citation>
    <scope>NUCLEOTIDE SEQUENCE [LARGE SCALE GENOMIC DNA]</scope>
    <source>
        <strain evidence="5">PCC 7102</strain>
    </source>
</reference>
<keyword evidence="2" id="KW-0067">ATP-binding</keyword>
<evidence type="ECO:0000313" key="6">
    <source>
        <dbReference type="Proteomes" id="UP000271624"/>
    </source>
</evidence>
<dbReference type="InterPro" id="IPR050445">
    <property type="entry name" value="Bact_polysacc_biosynth/exp"/>
</dbReference>
<evidence type="ECO:0000256" key="1">
    <source>
        <dbReference type="ARBA" id="ARBA00022741"/>
    </source>
</evidence>
<dbReference type="NCBIfam" id="TIGR01007">
    <property type="entry name" value="eps_fam"/>
    <property type="match status" value="1"/>
</dbReference>
<dbReference type="Proteomes" id="UP000271624">
    <property type="component" value="Unassembled WGS sequence"/>
</dbReference>
<evidence type="ECO:0000313" key="5">
    <source>
        <dbReference type="EMBL" id="RUT04789.1"/>
    </source>
</evidence>
<dbReference type="Gene3D" id="3.40.50.300">
    <property type="entry name" value="P-loop containing nucleotide triphosphate hydrolases"/>
    <property type="match status" value="1"/>
</dbReference>
<proteinExistence type="predicted"/>
<dbReference type="PANTHER" id="PTHR32309">
    <property type="entry name" value="TYROSINE-PROTEIN KINASE"/>
    <property type="match status" value="1"/>
</dbReference>
<dbReference type="InterPro" id="IPR033756">
    <property type="entry name" value="YlxH/NBP35"/>
</dbReference>
<dbReference type="InterPro" id="IPR027417">
    <property type="entry name" value="P-loop_NTPase"/>
</dbReference>
<evidence type="ECO:0008006" key="7">
    <source>
        <dbReference type="Google" id="ProtNLM"/>
    </source>
</evidence>
<feature type="coiled-coil region" evidence="3">
    <location>
        <begin position="346"/>
        <end position="404"/>
    </location>
</feature>
<dbReference type="AlphaFoldDB" id="A0A3S5K358"/>